<feature type="region of interest" description="Disordered" evidence="2">
    <location>
        <begin position="181"/>
        <end position="364"/>
    </location>
</feature>
<reference evidence="4 5" key="1">
    <citation type="journal article" date="2021" name="Comput. Struct. Biotechnol. J.">
        <title>De novo genome assembly of the potent medicinal plant Rehmannia glutinosa using nanopore technology.</title>
        <authorList>
            <person name="Ma L."/>
            <person name="Dong C."/>
            <person name="Song C."/>
            <person name="Wang X."/>
            <person name="Zheng X."/>
            <person name="Niu Y."/>
            <person name="Chen S."/>
            <person name="Feng W."/>
        </authorList>
    </citation>
    <scope>NUCLEOTIDE SEQUENCE [LARGE SCALE GENOMIC DNA]</scope>
    <source>
        <strain evidence="4">DH-2019</strain>
    </source>
</reference>
<feature type="compositionally biased region" description="Basic and acidic residues" evidence="2">
    <location>
        <begin position="629"/>
        <end position="640"/>
    </location>
</feature>
<dbReference type="Pfam" id="PF00160">
    <property type="entry name" value="Pro_isomerase"/>
    <property type="match status" value="1"/>
</dbReference>
<feature type="compositionally biased region" description="Basic residues" evidence="2">
    <location>
        <begin position="213"/>
        <end position="228"/>
    </location>
</feature>
<feature type="compositionally biased region" description="Low complexity" evidence="2">
    <location>
        <begin position="229"/>
        <end position="238"/>
    </location>
</feature>
<sequence>MPNILNRIMKKTKNPLVFLDVSIDGDTAERIVIELFADAVPKTAENFRALCTGEKGVGVSTGKPLHYKGSTFHRIIKGFMAQATCCGHEQQLPDCCPRLPLNIIMRELTPYTRYNFHLYAKTRKTQPCYGLQALVGKVFMEGNFLVVKGMDLVKKMEQLGTADGKPSGLVKIVDCGEMSKTKMQNPVEAEKEKKTKSARGVPSNNDGSDGQAKGKRKASAKIKRRKRSYSSSDSYSSDSDSESDSDSYSSETDSYSDSDSDSSSESYSSSSSSDGRRRKKRKLKSGRRQHGKRRSKREKQRARRNRKSRRKSKRSSGSSSDTDSSGGSSSRSSSSDEENVRRGKSSRKPNTLSKEEKKPAQTLGILSFDALLVDMHWKEKKSPLVLVGSVEQQKGDDRKHTGDDSSHEEGEFPQKNVDHMNNGQGHINNNQTATRLHQSDNSSRSRSLTPSSGGRPKSSPHSSPSRSPRRQESSEIPKQSRQQVAQHSSRSPVKSPASKVPQPSTSNHGRELSRSRSPGGTQKRVRKGRGFTERYAFVRKYRTPSPECSPDRSYRYGGRNIQRNQDRYSSYRSKFERSPRRYRSPPRRGRSPPRYDRKRSRSRSVSRSPGSYRSRRPRSRSPARSPSPTDRRPLISDRLKSRLGPPKGDRPRQERSVSRSRSRSSSRSISADVASRKRPRKVSPGSSQSSPSGGPPRGLVSYEDVSPNNNGLN</sequence>
<dbReference type="Proteomes" id="UP001318860">
    <property type="component" value="Unassembled WGS sequence"/>
</dbReference>
<feature type="compositionally biased region" description="Low complexity" evidence="2">
    <location>
        <begin position="263"/>
        <end position="273"/>
    </location>
</feature>
<evidence type="ECO:0000256" key="1">
    <source>
        <dbReference type="ARBA" id="ARBA00007365"/>
    </source>
</evidence>
<evidence type="ECO:0000313" key="4">
    <source>
        <dbReference type="EMBL" id="KAK6164617.1"/>
    </source>
</evidence>
<feature type="compositionally biased region" description="Polar residues" evidence="2">
    <location>
        <begin position="561"/>
        <end position="572"/>
    </location>
</feature>
<feature type="compositionally biased region" description="Basic residues" evidence="2">
    <location>
        <begin position="580"/>
        <end position="604"/>
    </location>
</feature>
<feature type="compositionally biased region" description="Polar residues" evidence="2">
    <location>
        <begin position="419"/>
        <end position="441"/>
    </location>
</feature>
<feature type="compositionally biased region" description="Low complexity" evidence="2">
    <location>
        <begin position="315"/>
        <end position="333"/>
    </location>
</feature>
<feature type="region of interest" description="Disordered" evidence="2">
    <location>
        <begin position="386"/>
        <end position="713"/>
    </location>
</feature>
<dbReference type="InterPro" id="IPR029000">
    <property type="entry name" value="Cyclophilin-like_dom_sf"/>
</dbReference>
<dbReference type="PANTHER" id="PTHR11071">
    <property type="entry name" value="PEPTIDYL-PROLYL CIS-TRANS ISOMERASE"/>
    <property type="match status" value="1"/>
</dbReference>
<feature type="compositionally biased region" description="Low complexity" evidence="2">
    <location>
        <begin position="442"/>
        <end position="466"/>
    </location>
</feature>
<dbReference type="SUPFAM" id="SSF50891">
    <property type="entry name" value="Cyclophilin-like"/>
    <property type="match status" value="1"/>
</dbReference>
<proteinExistence type="inferred from homology"/>
<accession>A0ABR0XZH1</accession>
<feature type="compositionally biased region" description="Basic residues" evidence="2">
    <location>
        <begin position="276"/>
        <end position="314"/>
    </location>
</feature>
<dbReference type="PROSITE" id="PS50072">
    <property type="entry name" value="CSA_PPIASE_2"/>
    <property type="match status" value="1"/>
</dbReference>
<feature type="compositionally biased region" description="Basic and acidic residues" evidence="2">
    <location>
        <begin position="647"/>
        <end position="657"/>
    </location>
</feature>
<feature type="compositionally biased region" description="Low complexity" evidence="2">
    <location>
        <begin position="683"/>
        <end position="692"/>
    </location>
</feature>
<dbReference type="PRINTS" id="PR00153">
    <property type="entry name" value="CSAPPISMRASE"/>
</dbReference>
<dbReference type="EMBL" id="JABTTQ020000001">
    <property type="protein sequence ID" value="KAK6164617.1"/>
    <property type="molecule type" value="Genomic_DNA"/>
</dbReference>
<comment type="caution">
    <text evidence="4">The sequence shown here is derived from an EMBL/GenBank/DDBJ whole genome shotgun (WGS) entry which is preliminary data.</text>
</comment>
<evidence type="ECO:0000313" key="5">
    <source>
        <dbReference type="Proteomes" id="UP001318860"/>
    </source>
</evidence>
<dbReference type="InterPro" id="IPR002130">
    <property type="entry name" value="Cyclophilin-type_PPIase_dom"/>
</dbReference>
<comment type="similarity">
    <text evidence="1">Belongs to the cyclophilin-type PPIase family.</text>
</comment>
<protein>
    <recommendedName>
        <fullName evidence="3">PPIase cyclophilin-type domain-containing protein</fullName>
    </recommendedName>
</protein>
<name>A0ABR0XZH1_REHGL</name>
<feature type="compositionally biased region" description="Polar residues" evidence="2">
    <location>
        <begin position="476"/>
        <end position="492"/>
    </location>
</feature>
<feature type="domain" description="PPIase cyclophilin-type" evidence="3">
    <location>
        <begin position="18"/>
        <end position="177"/>
    </location>
</feature>
<dbReference type="Gene3D" id="2.40.100.10">
    <property type="entry name" value="Cyclophilin-like"/>
    <property type="match status" value="1"/>
</dbReference>
<organism evidence="4 5">
    <name type="scientific">Rehmannia glutinosa</name>
    <name type="common">Chinese foxglove</name>
    <dbReference type="NCBI Taxonomy" id="99300"/>
    <lineage>
        <taxon>Eukaryota</taxon>
        <taxon>Viridiplantae</taxon>
        <taxon>Streptophyta</taxon>
        <taxon>Embryophyta</taxon>
        <taxon>Tracheophyta</taxon>
        <taxon>Spermatophyta</taxon>
        <taxon>Magnoliopsida</taxon>
        <taxon>eudicotyledons</taxon>
        <taxon>Gunneridae</taxon>
        <taxon>Pentapetalae</taxon>
        <taxon>asterids</taxon>
        <taxon>lamiids</taxon>
        <taxon>Lamiales</taxon>
        <taxon>Orobanchaceae</taxon>
        <taxon>Rehmannieae</taxon>
        <taxon>Rehmannia</taxon>
    </lineage>
</organism>
<gene>
    <name evidence="4" type="ORF">DH2020_001481</name>
</gene>
<evidence type="ECO:0000259" key="3">
    <source>
        <dbReference type="PROSITE" id="PS50072"/>
    </source>
</evidence>
<keyword evidence="5" id="KW-1185">Reference proteome</keyword>
<evidence type="ECO:0000256" key="2">
    <source>
        <dbReference type="SAM" id="MobiDB-lite"/>
    </source>
</evidence>
<dbReference type="PANTHER" id="PTHR11071:SF447">
    <property type="entry name" value="PEPTIDYL-PROLYL CIS-TRANS ISOMERASE CYP63"/>
    <property type="match status" value="1"/>
</dbReference>
<feature type="compositionally biased region" description="Basic and acidic residues" evidence="2">
    <location>
        <begin position="393"/>
        <end position="418"/>
    </location>
</feature>